<dbReference type="Pfam" id="PF01032">
    <property type="entry name" value="FecCD"/>
    <property type="match status" value="1"/>
</dbReference>
<keyword evidence="10" id="KW-1185">Reference proteome</keyword>
<accession>K6Q038</accession>
<dbReference type="InterPro" id="IPR000522">
    <property type="entry name" value="ABC_transptr_permease_BtuC"/>
</dbReference>
<feature type="transmembrane region" description="Helical" evidence="8">
    <location>
        <begin position="136"/>
        <end position="156"/>
    </location>
</feature>
<evidence type="ECO:0000256" key="8">
    <source>
        <dbReference type="SAM" id="Phobius"/>
    </source>
</evidence>
<dbReference type="AlphaFoldDB" id="K6Q038"/>
<dbReference type="GO" id="GO:0022857">
    <property type="term" value="F:transmembrane transporter activity"/>
    <property type="evidence" value="ECO:0007669"/>
    <property type="project" value="InterPro"/>
</dbReference>
<dbReference type="EMBL" id="AENY02000003">
    <property type="protein sequence ID" value="EKP94438.1"/>
    <property type="molecule type" value="Genomic_DNA"/>
</dbReference>
<dbReference type="GO" id="GO:0033214">
    <property type="term" value="P:siderophore-iron import into cell"/>
    <property type="evidence" value="ECO:0007669"/>
    <property type="project" value="TreeGrafter"/>
</dbReference>
<keyword evidence="5 8" id="KW-0812">Transmembrane</keyword>
<dbReference type="SUPFAM" id="SSF81345">
    <property type="entry name" value="ABC transporter involved in vitamin B12 uptake, BtuC"/>
    <property type="match status" value="1"/>
</dbReference>
<dbReference type="eggNOG" id="COG0609">
    <property type="taxonomic scope" value="Bacteria"/>
</dbReference>
<dbReference type="CDD" id="cd06550">
    <property type="entry name" value="TM_ABC_iron-siderophores_like"/>
    <property type="match status" value="1"/>
</dbReference>
<proteinExistence type="inferred from homology"/>
<keyword evidence="3" id="KW-0813">Transport</keyword>
<feature type="transmembrane region" description="Helical" evidence="8">
    <location>
        <begin position="299"/>
        <end position="320"/>
    </location>
</feature>
<dbReference type="HOGENOM" id="CLU_013016_1_0_9"/>
<dbReference type="InterPro" id="IPR037294">
    <property type="entry name" value="ABC_BtuC-like"/>
</dbReference>
<dbReference type="PANTHER" id="PTHR30472:SF1">
    <property type="entry name" value="FE(3+) DICITRATE TRANSPORT SYSTEM PERMEASE PROTEIN FECC-RELATED"/>
    <property type="match status" value="1"/>
</dbReference>
<keyword evidence="6 8" id="KW-1133">Transmembrane helix</keyword>
<comment type="subcellular location">
    <subcellularLocation>
        <location evidence="1">Cell membrane</location>
        <topology evidence="1">Multi-pass membrane protein</topology>
    </subcellularLocation>
</comment>
<protein>
    <submittedName>
        <fullName evidence="9">ABC-type Fe3+-siderophore transport system, permease component</fullName>
    </submittedName>
</protein>
<comment type="similarity">
    <text evidence="2">Belongs to the binding-protein-dependent transport system permease family. FecCD subfamily.</text>
</comment>
<dbReference type="PANTHER" id="PTHR30472">
    <property type="entry name" value="FERRIC ENTEROBACTIN TRANSPORT SYSTEM PERMEASE PROTEIN"/>
    <property type="match status" value="1"/>
</dbReference>
<evidence type="ECO:0000256" key="5">
    <source>
        <dbReference type="ARBA" id="ARBA00022692"/>
    </source>
</evidence>
<reference evidence="9" key="2">
    <citation type="submission" date="2012-10" db="EMBL/GenBank/DDBJ databases">
        <title>Improved high-quality draft of Thermaerobacter subterraneus C21, DSM 13965.</title>
        <authorList>
            <consortium name="DOE Joint Genome Institute"/>
            <person name="Eisen J."/>
            <person name="Huntemann M."/>
            <person name="Wei C.-L."/>
            <person name="Han J."/>
            <person name="Detter J.C."/>
            <person name="Han C."/>
            <person name="Tapia R."/>
            <person name="Chen A."/>
            <person name="Kyrpides N."/>
            <person name="Mavromatis K."/>
            <person name="Markowitz V."/>
            <person name="Szeto E."/>
            <person name="Ivanova N."/>
            <person name="Mikhailova N."/>
            <person name="Ovchinnikova G."/>
            <person name="Pagani I."/>
            <person name="Pati A."/>
            <person name="Goodwin L."/>
            <person name="Nordberg H.P."/>
            <person name="Cantor M.N."/>
            <person name="Hua S.X."/>
            <person name="Woyke T."/>
            <person name="Eisen J."/>
            <person name="Klenk H.-P."/>
        </authorList>
    </citation>
    <scope>NUCLEOTIDE SEQUENCE [LARGE SCALE GENOMIC DNA]</scope>
    <source>
        <strain evidence="9">DSM 13965</strain>
    </source>
</reference>
<evidence type="ECO:0000256" key="2">
    <source>
        <dbReference type="ARBA" id="ARBA00007935"/>
    </source>
</evidence>
<keyword evidence="7 8" id="KW-0472">Membrane</keyword>
<evidence type="ECO:0000256" key="4">
    <source>
        <dbReference type="ARBA" id="ARBA00022475"/>
    </source>
</evidence>
<keyword evidence="4" id="KW-1003">Cell membrane</keyword>
<feature type="transmembrane region" description="Helical" evidence="8">
    <location>
        <begin position="81"/>
        <end position="100"/>
    </location>
</feature>
<feature type="transmembrane region" description="Helical" evidence="8">
    <location>
        <begin position="112"/>
        <end position="129"/>
    </location>
</feature>
<dbReference type="RefSeq" id="WP_006904453.1">
    <property type="nucleotide sequence ID" value="NZ_JH976535.1"/>
</dbReference>
<gene>
    <name evidence="9" type="ORF">ThesuDRAFT_02174</name>
</gene>
<feature type="transmembrane region" description="Helical" evidence="8">
    <location>
        <begin position="210"/>
        <end position="234"/>
    </location>
</feature>
<feature type="transmembrane region" description="Helical" evidence="8">
    <location>
        <begin position="326"/>
        <end position="344"/>
    </location>
</feature>
<dbReference type="STRING" id="867903.ThesuDRAFT_02174"/>
<evidence type="ECO:0000313" key="9">
    <source>
        <dbReference type="EMBL" id="EKP94438.1"/>
    </source>
</evidence>
<reference evidence="9" key="1">
    <citation type="submission" date="2010-10" db="EMBL/GenBank/DDBJ databases">
        <authorList>
            <consortium name="US DOE Joint Genome Institute (JGI-PGF)"/>
            <person name="Lucas S."/>
            <person name="Copeland A."/>
            <person name="Lapidus A."/>
            <person name="Bruce D."/>
            <person name="Goodwin L."/>
            <person name="Pitluck S."/>
            <person name="Kyrpides N."/>
            <person name="Mavromatis K."/>
            <person name="Detter J.C."/>
            <person name="Han C."/>
            <person name="Land M."/>
            <person name="Hauser L."/>
            <person name="Markowitz V."/>
            <person name="Cheng J.-F."/>
            <person name="Hugenholtz P."/>
            <person name="Woyke T."/>
            <person name="Wu D."/>
            <person name="Pukall R."/>
            <person name="Wahrenburg C."/>
            <person name="Brambilla E."/>
            <person name="Klenk H.-P."/>
            <person name="Eisen J.A."/>
        </authorList>
    </citation>
    <scope>NUCLEOTIDE SEQUENCE [LARGE SCALE GENOMIC DNA]</scope>
    <source>
        <strain evidence="9">DSM 13965</strain>
    </source>
</reference>
<sequence length="349" mass="34765">MLASFLRARPVTAAPGRPPILPLARPAAGFTAGIGLVAALAAASMAYGAMAIPLSEVIGAYTRFDGTDAHLVVTTVRMPRTLLAVAVGASLGIAGLLLQMLTRNPLADVEVAGINAGAATAVVLLAVLGGPVSLGVLTATSLAGAAAGGLLVYALAALGRDGPTPLKLTLAGAAVWALGESLTSGLLTAHERALDEVLFWLKGSVAGRELPLFAPLLPWMALGWLVALAVAPALHTLTLGDDVARGLGVPAGAVRLAAGAAVVVLAGTSVAAAGPIGFVGLVAAHLARAAVGLNPRWMVAYSAWIGSATLLAADLAGRFLAMPEELPVGVATALLGAPFFILLGRRAVR</sequence>
<name>K6Q038_9FIRM</name>
<dbReference type="GO" id="GO:0005886">
    <property type="term" value="C:plasma membrane"/>
    <property type="evidence" value="ECO:0007669"/>
    <property type="project" value="UniProtKB-SubCell"/>
</dbReference>
<dbReference type="Proteomes" id="UP000005710">
    <property type="component" value="Unassembled WGS sequence"/>
</dbReference>
<comment type="caution">
    <text evidence="9">The sequence shown here is derived from an EMBL/GenBank/DDBJ whole genome shotgun (WGS) entry which is preliminary data.</text>
</comment>
<feature type="transmembrane region" description="Helical" evidence="8">
    <location>
        <begin position="254"/>
        <end position="287"/>
    </location>
</feature>
<evidence type="ECO:0000256" key="7">
    <source>
        <dbReference type="ARBA" id="ARBA00023136"/>
    </source>
</evidence>
<dbReference type="OrthoDB" id="9792889at2"/>
<organism evidence="9 10">
    <name type="scientific">Thermaerobacter subterraneus DSM 13965</name>
    <dbReference type="NCBI Taxonomy" id="867903"/>
    <lineage>
        <taxon>Bacteria</taxon>
        <taxon>Bacillati</taxon>
        <taxon>Bacillota</taxon>
        <taxon>Clostridia</taxon>
        <taxon>Eubacteriales</taxon>
        <taxon>Clostridiales Family XVII. Incertae Sedis</taxon>
        <taxon>Thermaerobacter</taxon>
    </lineage>
</organism>
<evidence type="ECO:0000256" key="6">
    <source>
        <dbReference type="ARBA" id="ARBA00022989"/>
    </source>
</evidence>
<evidence type="ECO:0000256" key="3">
    <source>
        <dbReference type="ARBA" id="ARBA00022448"/>
    </source>
</evidence>
<evidence type="ECO:0000256" key="1">
    <source>
        <dbReference type="ARBA" id="ARBA00004651"/>
    </source>
</evidence>
<feature type="transmembrane region" description="Helical" evidence="8">
    <location>
        <begin position="27"/>
        <end position="47"/>
    </location>
</feature>
<evidence type="ECO:0000313" key="10">
    <source>
        <dbReference type="Proteomes" id="UP000005710"/>
    </source>
</evidence>
<dbReference type="Gene3D" id="1.10.3470.10">
    <property type="entry name" value="ABC transporter involved in vitamin B12 uptake, BtuC"/>
    <property type="match status" value="1"/>
</dbReference>